<accession>A0ABP0PMS4</accession>
<evidence type="ECO:0000256" key="2">
    <source>
        <dbReference type="SAM" id="Phobius"/>
    </source>
</evidence>
<evidence type="ECO:0000313" key="3">
    <source>
        <dbReference type="EMBL" id="CAK9076179.1"/>
    </source>
</evidence>
<proteinExistence type="predicted"/>
<organism evidence="3 4">
    <name type="scientific">Durusdinium trenchii</name>
    <dbReference type="NCBI Taxonomy" id="1381693"/>
    <lineage>
        <taxon>Eukaryota</taxon>
        <taxon>Sar</taxon>
        <taxon>Alveolata</taxon>
        <taxon>Dinophyceae</taxon>
        <taxon>Suessiales</taxon>
        <taxon>Symbiodiniaceae</taxon>
        <taxon>Durusdinium</taxon>
    </lineage>
</organism>
<dbReference type="EMBL" id="CAXAMN010023250">
    <property type="protein sequence ID" value="CAK9076179.1"/>
    <property type="molecule type" value="Genomic_DNA"/>
</dbReference>
<feature type="transmembrane region" description="Helical" evidence="2">
    <location>
        <begin position="86"/>
        <end position="108"/>
    </location>
</feature>
<feature type="transmembrane region" description="Helical" evidence="2">
    <location>
        <begin position="55"/>
        <end position="79"/>
    </location>
</feature>
<keyword evidence="2" id="KW-0812">Transmembrane</keyword>
<feature type="region of interest" description="Disordered" evidence="1">
    <location>
        <begin position="168"/>
        <end position="206"/>
    </location>
</feature>
<keyword evidence="2" id="KW-1133">Transmembrane helix</keyword>
<feature type="transmembrane region" description="Helical" evidence="2">
    <location>
        <begin position="15"/>
        <end position="35"/>
    </location>
</feature>
<name>A0ABP0PMS4_9DINO</name>
<sequence length="206" mass="23436">MALDDFRTLVTRSSFWIYVVLAVHFAECLLILSKLPGDEPFRVVEGFTLSQPLQWSQMAFCLASVFFIVQAYIGAVYMLESHLNLYYYFLVASISVDIAFLFAFIWAWLSALPFAIFVAGSVVFKLTALYITSKYSKLVRSQYNAELLPHLKSALGRSFNAPQFQPAPRVASMQERPSPEYDGGQKAYQTMPEFRQSPSRLVRVVQ</sequence>
<keyword evidence="2" id="KW-0472">Membrane</keyword>
<evidence type="ECO:0000313" key="4">
    <source>
        <dbReference type="Proteomes" id="UP001642484"/>
    </source>
</evidence>
<gene>
    <name evidence="3" type="ORF">CCMP2556_LOCUS37521</name>
</gene>
<protein>
    <recommendedName>
        <fullName evidence="5">Transmembrane protein</fullName>
    </recommendedName>
</protein>
<comment type="caution">
    <text evidence="3">The sequence shown here is derived from an EMBL/GenBank/DDBJ whole genome shotgun (WGS) entry which is preliminary data.</text>
</comment>
<keyword evidence="4" id="KW-1185">Reference proteome</keyword>
<evidence type="ECO:0008006" key="5">
    <source>
        <dbReference type="Google" id="ProtNLM"/>
    </source>
</evidence>
<reference evidence="3 4" key="1">
    <citation type="submission" date="2024-02" db="EMBL/GenBank/DDBJ databases">
        <authorList>
            <person name="Chen Y."/>
            <person name="Shah S."/>
            <person name="Dougan E. K."/>
            <person name="Thang M."/>
            <person name="Chan C."/>
        </authorList>
    </citation>
    <scope>NUCLEOTIDE SEQUENCE [LARGE SCALE GENOMIC DNA]</scope>
</reference>
<evidence type="ECO:0000256" key="1">
    <source>
        <dbReference type="SAM" id="MobiDB-lite"/>
    </source>
</evidence>
<feature type="transmembrane region" description="Helical" evidence="2">
    <location>
        <begin position="114"/>
        <end position="132"/>
    </location>
</feature>
<dbReference type="Proteomes" id="UP001642484">
    <property type="component" value="Unassembled WGS sequence"/>
</dbReference>